<dbReference type="Proteomes" id="UP000006876">
    <property type="component" value="Chromosome"/>
</dbReference>
<dbReference type="InterPro" id="IPR050950">
    <property type="entry name" value="HTH-type_LysR_regulators"/>
</dbReference>
<feature type="domain" description="HTH lysR-type" evidence="5">
    <location>
        <begin position="11"/>
        <end position="68"/>
    </location>
</feature>
<evidence type="ECO:0000256" key="1">
    <source>
        <dbReference type="ARBA" id="ARBA00009437"/>
    </source>
</evidence>
<dbReference type="EMBL" id="CP002287">
    <property type="protein sequence ID" value="ADP16292.1"/>
    <property type="molecule type" value="Genomic_DNA"/>
</dbReference>
<dbReference type="GO" id="GO:0003700">
    <property type="term" value="F:DNA-binding transcription factor activity"/>
    <property type="evidence" value="ECO:0007669"/>
    <property type="project" value="InterPro"/>
</dbReference>
<evidence type="ECO:0000313" key="7">
    <source>
        <dbReference type="Proteomes" id="UP000006876"/>
    </source>
</evidence>
<evidence type="ECO:0000259" key="5">
    <source>
        <dbReference type="PROSITE" id="PS50931"/>
    </source>
</evidence>
<sequence length="316" mass="34859">MNMPTSLVRRLRARHLELLQILGEVSTVHAAAKQMNLSQPATTRMLREVEEMFGGQLFERSARGIAANRSGAALIARAAILMRELATIEKEVELERQGQQGLLRVGALSGNLNATLAVAQLLKQAPAVQVSIREGQINLLIAALLGGELDCVVGPITDEELRNPRIDELRLERLVEDSMAVVASPKSPWCKRRRIKWGDLSGERWILPPPESVLRRAFMRVYLELGMSPPEHRVEALSPLTTRSLITQNTVELGLLRMAHAKEEARLGGLKVLSMVSEPKLPPLALLARRAPSLRPMLLDRFIKLLKDSSAAINGG</sequence>
<dbReference type="KEGG" id="axy:AXYL_02972"/>
<evidence type="ECO:0000256" key="4">
    <source>
        <dbReference type="ARBA" id="ARBA00023163"/>
    </source>
</evidence>
<name>E3HVX9_ACHXA</name>
<dbReference type="eggNOG" id="COG0583">
    <property type="taxonomic scope" value="Bacteria"/>
</dbReference>
<dbReference type="SUPFAM" id="SSF53850">
    <property type="entry name" value="Periplasmic binding protein-like II"/>
    <property type="match status" value="1"/>
</dbReference>
<evidence type="ECO:0000256" key="2">
    <source>
        <dbReference type="ARBA" id="ARBA00023015"/>
    </source>
</evidence>
<dbReference type="Pfam" id="PF00126">
    <property type="entry name" value="HTH_1"/>
    <property type="match status" value="1"/>
</dbReference>
<keyword evidence="4" id="KW-0804">Transcription</keyword>
<dbReference type="Gene3D" id="1.10.10.10">
    <property type="entry name" value="Winged helix-like DNA-binding domain superfamily/Winged helix DNA-binding domain"/>
    <property type="match status" value="1"/>
</dbReference>
<proteinExistence type="inferred from homology"/>
<dbReference type="OrthoDB" id="8804410at2"/>
<dbReference type="InterPro" id="IPR000847">
    <property type="entry name" value="LysR_HTH_N"/>
</dbReference>
<dbReference type="SUPFAM" id="SSF46785">
    <property type="entry name" value="Winged helix' DNA-binding domain"/>
    <property type="match status" value="1"/>
</dbReference>
<dbReference type="PROSITE" id="PS50931">
    <property type="entry name" value="HTH_LYSR"/>
    <property type="match status" value="1"/>
</dbReference>
<keyword evidence="2" id="KW-0805">Transcription regulation</keyword>
<dbReference type="Gene3D" id="3.40.190.290">
    <property type="match status" value="1"/>
</dbReference>
<dbReference type="InterPro" id="IPR005119">
    <property type="entry name" value="LysR_subst-bd"/>
</dbReference>
<dbReference type="PANTHER" id="PTHR30419:SF8">
    <property type="entry name" value="NITROGEN ASSIMILATION TRANSCRIPTIONAL ACTIVATOR-RELATED"/>
    <property type="match status" value="1"/>
</dbReference>
<dbReference type="GO" id="GO:0005829">
    <property type="term" value="C:cytosol"/>
    <property type="evidence" value="ECO:0007669"/>
    <property type="project" value="TreeGrafter"/>
</dbReference>
<dbReference type="STRING" id="762376.AXYL_02972"/>
<gene>
    <name evidence="6" type="ordered locus">AXYL_02972</name>
</gene>
<accession>E3HVX9</accession>
<dbReference type="RefSeq" id="WP_013393607.1">
    <property type="nucleotide sequence ID" value="NC_014640.1"/>
</dbReference>
<dbReference type="PRINTS" id="PR00039">
    <property type="entry name" value="HTHLYSR"/>
</dbReference>
<dbReference type="HOGENOM" id="CLU_039613_6_0_4"/>
<dbReference type="InterPro" id="IPR036390">
    <property type="entry name" value="WH_DNA-bd_sf"/>
</dbReference>
<dbReference type="InterPro" id="IPR036388">
    <property type="entry name" value="WH-like_DNA-bd_sf"/>
</dbReference>
<protein>
    <submittedName>
        <fullName evidence="6">Bacterial regulatory helix-turn-helix protein, LysR family protein 85</fullName>
    </submittedName>
</protein>
<dbReference type="Pfam" id="PF03466">
    <property type="entry name" value="LysR_substrate"/>
    <property type="match status" value="1"/>
</dbReference>
<dbReference type="GO" id="GO:0003677">
    <property type="term" value="F:DNA binding"/>
    <property type="evidence" value="ECO:0007669"/>
    <property type="project" value="UniProtKB-KW"/>
</dbReference>
<comment type="similarity">
    <text evidence="1">Belongs to the LysR transcriptional regulatory family.</text>
</comment>
<dbReference type="PANTHER" id="PTHR30419">
    <property type="entry name" value="HTH-TYPE TRANSCRIPTIONAL REGULATOR YBHD"/>
    <property type="match status" value="1"/>
</dbReference>
<evidence type="ECO:0000313" key="6">
    <source>
        <dbReference type="EMBL" id="ADP16292.1"/>
    </source>
</evidence>
<keyword evidence="3" id="KW-0238">DNA-binding</keyword>
<dbReference type="AlphaFoldDB" id="E3HVX9"/>
<dbReference type="PATRIC" id="fig|762376.5.peg.2990"/>
<reference evidence="6 7" key="1">
    <citation type="journal article" date="2011" name="J. Bacteriol.">
        <title>Complete genome sequence of the haloaromatic acid-degrading bacterium Achromobacter xylosoxidans A8.</title>
        <authorList>
            <person name="Strnad H."/>
            <person name="Ridl J."/>
            <person name="Paces J."/>
            <person name="Kolar M."/>
            <person name="Vlcek C."/>
            <person name="Paces V."/>
        </authorList>
    </citation>
    <scope>NUCLEOTIDE SEQUENCE [LARGE SCALE GENOMIC DNA]</scope>
    <source>
        <strain evidence="6 7">A8</strain>
    </source>
</reference>
<organism evidence="6 7">
    <name type="scientific">Achromobacter xylosoxidans (strain A8)</name>
    <dbReference type="NCBI Taxonomy" id="762376"/>
    <lineage>
        <taxon>Bacteria</taxon>
        <taxon>Pseudomonadati</taxon>
        <taxon>Pseudomonadota</taxon>
        <taxon>Betaproteobacteria</taxon>
        <taxon>Burkholderiales</taxon>
        <taxon>Alcaligenaceae</taxon>
        <taxon>Achromobacter</taxon>
    </lineage>
</organism>
<evidence type="ECO:0000256" key="3">
    <source>
        <dbReference type="ARBA" id="ARBA00023125"/>
    </source>
</evidence>